<evidence type="ECO:0000313" key="2">
    <source>
        <dbReference type="EMBL" id="KAH7939077.1"/>
    </source>
</evidence>
<sequence length="148" mass="16942">MFFSRGAQECVVTQGDDEGTDSPLSSSVPLFSKITPECVSGRPRDQDDTDQDSAPRQRNKLQLKPRSVPVEKKEEAAAVPKAPQRAPKYLSLIFGRARPVDTAGRKRKIEARLTRQREEERQQIHHQKPFQDRRKDDRGRRSSVAFWS</sequence>
<reference evidence="2" key="2">
    <citation type="submission" date="2021-09" db="EMBL/GenBank/DDBJ databases">
        <authorList>
            <person name="Jia N."/>
            <person name="Wang J."/>
            <person name="Shi W."/>
            <person name="Du L."/>
            <person name="Sun Y."/>
            <person name="Zhan W."/>
            <person name="Jiang J."/>
            <person name="Wang Q."/>
            <person name="Zhang B."/>
            <person name="Ji P."/>
            <person name="Sakyi L.B."/>
            <person name="Cui X."/>
            <person name="Yuan T."/>
            <person name="Jiang B."/>
            <person name="Yang W."/>
            <person name="Lam T.T.-Y."/>
            <person name="Chang Q."/>
            <person name="Ding S."/>
            <person name="Wang X."/>
            <person name="Zhu J."/>
            <person name="Ruan X."/>
            <person name="Zhao L."/>
            <person name="Wei J."/>
            <person name="Que T."/>
            <person name="Du C."/>
            <person name="Cheng J."/>
            <person name="Dai P."/>
            <person name="Han X."/>
            <person name="Huang E."/>
            <person name="Gao Y."/>
            <person name="Liu J."/>
            <person name="Shao H."/>
            <person name="Ye R."/>
            <person name="Li L."/>
            <person name="Wei W."/>
            <person name="Wang X."/>
            <person name="Wang C."/>
            <person name="Huo Q."/>
            <person name="Li W."/>
            <person name="Guo W."/>
            <person name="Chen H."/>
            <person name="Chen S."/>
            <person name="Zhou L."/>
            <person name="Zhou L."/>
            <person name="Ni X."/>
            <person name="Tian J."/>
            <person name="Zhou Y."/>
            <person name="Sheng Y."/>
            <person name="Liu T."/>
            <person name="Pan Y."/>
            <person name="Xia L."/>
            <person name="Li J."/>
            <person name="Zhao F."/>
            <person name="Cao W."/>
        </authorList>
    </citation>
    <scope>NUCLEOTIDE SEQUENCE</scope>
    <source>
        <strain evidence="2">Rsan-2018</strain>
        <tissue evidence="2">Larvae</tissue>
    </source>
</reference>
<proteinExistence type="predicted"/>
<keyword evidence="3" id="KW-1185">Reference proteome</keyword>
<dbReference type="AlphaFoldDB" id="A0A9D4PES3"/>
<reference evidence="2" key="1">
    <citation type="journal article" date="2020" name="Cell">
        <title>Large-Scale Comparative Analyses of Tick Genomes Elucidate Their Genetic Diversity and Vector Capacities.</title>
        <authorList>
            <consortium name="Tick Genome and Microbiome Consortium (TIGMIC)"/>
            <person name="Jia N."/>
            <person name="Wang J."/>
            <person name="Shi W."/>
            <person name="Du L."/>
            <person name="Sun Y."/>
            <person name="Zhan W."/>
            <person name="Jiang J.F."/>
            <person name="Wang Q."/>
            <person name="Zhang B."/>
            <person name="Ji P."/>
            <person name="Bell-Sakyi L."/>
            <person name="Cui X.M."/>
            <person name="Yuan T.T."/>
            <person name="Jiang B.G."/>
            <person name="Yang W.F."/>
            <person name="Lam T.T."/>
            <person name="Chang Q.C."/>
            <person name="Ding S.J."/>
            <person name="Wang X.J."/>
            <person name="Zhu J.G."/>
            <person name="Ruan X.D."/>
            <person name="Zhao L."/>
            <person name="Wei J.T."/>
            <person name="Ye R.Z."/>
            <person name="Que T.C."/>
            <person name="Du C.H."/>
            <person name="Zhou Y.H."/>
            <person name="Cheng J.X."/>
            <person name="Dai P.F."/>
            <person name="Guo W.B."/>
            <person name="Han X.H."/>
            <person name="Huang E.J."/>
            <person name="Li L.F."/>
            <person name="Wei W."/>
            <person name="Gao Y.C."/>
            <person name="Liu J.Z."/>
            <person name="Shao H.Z."/>
            <person name="Wang X."/>
            <person name="Wang C.C."/>
            <person name="Yang T.C."/>
            <person name="Huo Q.B."/>
            <person name="Li W."/>
            <person name="Chen H.Y."/>
            <person name="Chen S.E."/>
            <person name="Zhou L.G."/>
            <person name="Ni X.B."/>
            <person name="Tian J.H."/>
            <person name="Sheng Y."/>
            <person name="Liu T."/>
            <person name="Pan Y.S."/>
            <person name="Xia L.Y."/>
            <person name="Li J."/>
            <person name="Zhao F."/>
            <person name="Cao W.C."/>
        </authorList>
    </citation>
    <scope>NUCLEOTIDE SEQUENCE</scope>
    <source>
        <strain evidence="2">Rsan-2018</strain>
    </source>
</reference>
<gene>
    <name evidence="2" type="ORF">HPB52_005383</name>
</gene>
<feature type="region of interest" description="Disordered" evidence="1">
    <location>
        <begin position="1"/>
        <end position="86"/>
    </location>
</feature>
<comment type="caution">
    <text evidence="2">The sequence shown here is derived from an EMBL/GenBank/DDBJ whole genome shotgun (WGS) entry which is preliminary data.</text>
</comment>
<dbReference type="VEuPathDB" id="VectorBase:RSAN_057039"/>
<evidence type="ECO:0000313" key="3">
    <source>
        <dbReference type="Proteomes" id="UP000821837"/>
    </source>
</evidence>
<accession>A0A9D4PES3</accession>
<feature type="compositionally biased region" description="Basic and acidic residues" evidence="1">
    <location>
        <begin position="113"/>
        <end position="140"/>
    </location>
</feature>
<dbReference type="Proteomes" id="UP000821837">
    <property type="component" value="Chromosome 8"/>
</dbReference>
<protein>
    <submittedName>
        <fullName evidence="2">Uncharacterized protein</fullName>
    </submittedName>
</protein>
<evidence type="ECO:0000256" key="1">
    <source>
        <dbReference type="SAM" id="MobiDB-lite"/>
    </source>
</evidence>
<dbReference type="EMBL" id="JABSTV010001254">
    <property type="protein sequence ID" value="KAH7939077.1"/>
    <property type="molecule type" value="Genomic_DNA"/>
</dbReference>
<name>A0A9D4PES3_RHISA</name>
<feature type="region of interest" description="Disordered" evidence="1">
    <location>
        <begin position="113"/>
        <end position="148"/>
    </location>
</feature>
<organism evidence="2 3">
    <name type="scientific">Rhipicephalus sanguineus</name>
    <name type="common">Brown dog tick</name>
    <name type="synonym">Ixodes sanguineus</name>
    <dbReference type="NCBI Taxonomy" id="34632"/>
    <lineage>
        <taxon>Eukaryota</taxon>
        <taxon>Metazoa</taxon>
        <taxon>Ecdysozoa</taxon>
        <taxon>Arthropoda</taxon>
        <taxon>Chelicerata</taxon>
        <taxon>Arachnida</taxon>
        <taxon>Acari</taxon>
        <taxon>Parasitiformes</taxon>
        <taxon>Ixodida</taxon>
        <taxon>Ixodoidea</taxon>
        <taxon>Ixodidae</taxon>
        <taxon>Rhipicephalinae</taxon>
        <taxon>Rhipicephalus</taxon>
        <taxon>Rhipicephalus</taxon>
    </lineage>
</organism>